<dbReference type="EMBL" id="BGPR01073038">
    <property type="protein sequence ID" value="GBO45755.1"/>
    <property type="molecule type" value="Genomic_DNA"/>
</dbReference>
<dbReference type="AlphaFoldDB" id="A0A4Y2X7X0"/>
<proteinExistence type="predicted"/>
<name>A0A4Y2X7X0_ARAVE</name>
<protein>
    <submittedName>
        <fullName evidence="1">Uncharacterized protein</fullName>
    </submittedName>
</protein>
<reference evidence="1 2" key="1">
    <citation type="journal article" date="2019" name="Sci. Rep.">
        <title>Orb-weaving spider Araneus ventricosus genome elucidates the spidroin gene catalogue.</title>
        <authorList>
            <person name="Kono N."/>
            <person name="Nakamura H."/>
            <person name="Ohtoshi R."/>
            <person name="Moran D.A.P."/>
            <person name="Shinohara A."/>
            <person name="Yoshida Y."/>
            <person name="Fujiwara M."/>
            <person name="Mori M."/>
            <person name="Tomita M."/>
            <person name="Arakawa K."/>
        </authorList>
    </citation>
    <scope>NUCLEOTIDE SEQUENCE [LARGE SCALE GENOMIC DNA]</scope>
</reference>
<gene>
    <name evidence="1" type="ORF">AVEN_143052_1</name>
</gene>
<keyword evidence="2" id="KW-1185">Reference proteome</keyword>
<sequence length="103" mass="11880">MEKNRTDEELINSSPSGGDSFEKALKQLKTCLGKDELLIQVYVRKFLSLVLLIRNTPNKFLRNLYLLESKFRTLEILGIIRDKYASMLFTLVESALPEETPRS</sequence>
<dbReference type="Proteomes" id="UP000499080">
    <property type="component" value="Unassembled WGS sequence"/>
</dbReference>
<accession>A0A4Y2X7X0</accession>
<evidence type="ECO:0000313" key="2">
    <source>
        <dbReference type="Proteomes" id="UP000499080"/>
    </source>
</evidence>
<organism evidence="1 2">
    <name type="scientific">Araneus ventricosus</name>
    <name type="common">Orbweaver spider</name>
    <name type="synonym">Epeira ventricosa</name>
    <dbReference type="NCBI Taxonomy" id="182803"/>
    <lineage>
        <taxon>Eukaryota</taxon>
        <taxon>Metazoa</taxon>
        <taxon>Ecdysozoa</taxon>
        <taxon>Arthropoda</taxon>
        <taxon>Chelicerata</taxon>
        <taxon>Arachnida</taxon>
        <taxon>Araneae</taxon>
        <taxon>Araneomorphae</taxon>
        <taxon>Entelegynae</taxon>
        <taxon>Araneoidea</taxon>
        <taxon>Araneidae</taxon>
        <taxon>Araneus</taxon>
    </lineage>
</organism>
<evidence type="ECO:0000313" key="1">
    <source>
        <dbReference type="EMBL" id="GBO45755.1"/>
    </source>
</evidence>
<dbReference type="OrthoDB" id="5967017at2759"/>
<comment type="caution">
    <text evidence="1">The sequence shown here is derived from an EMBL/GenBank/DDBJ whole genome shotgun (WGS) entry which is preliminary data.</text>
</comment>